<name>A0A9D1GQ82_9MOLU</name>
<dbReference type="PANTHER" id="PTHR30461">
    <property type="entry name" value="DNA-INVERTASE FROM LAMBDOID PROPHAGE"/>
    <property type="match status" value="1"/>
</dbReference>
<dbReference type="Gene3D" id="3.40.50.1390">
    <property type="entry name" value="Resolvase, N-terminal catalytic domain"/>
    <property type="match status" value="1"/>
</dbReference>
<dbReference type="AlphaFoldDB" id="A0A9D1GQ82"/>
<dbReference type="SUPFAM" id="SSF53041">
    <property type="entry name" value="Resolvase-like"/>
    <property type="match status" value="1"/>
</dbReference>
<dbReference type="GO" id="GO:0003677">
    <property type="term" value="F:DNA binding"/>
    <property type="evidence" value="ECO:0007669"/>
    <property type="project" value="InterPro"/>
</dbReference>
<protein>
    <submittedName>
        <fullName evidence="3">Recombinase family protein</fullName>
    </submittedName>
</protein>
<evidence type="ECO:0000313" key="3">
    <source>
        <dbReference type="EMBL" id="HIT49917.1"/>
    </source>
</evidence>
<feature type="region of interest" description="Disordered" evidence="1">
    <location>
        <begin position="133"/>
        <end position="153"/>
    </location>
</feature>
<reference evidence="3" key="1">
    <citation type="submission" date="2020-10" db="EMBL/GenBank/DDBJ databases">
        <authorList>
            <person name="Gilroy R."/>
        </authorList>
    </citation>
    <scope>NUCLEOTIDE SEQUENCE</scope>
    <source>
        <strain evidence="3">ChiW17-6978</strain>
    </source>
</reference>
<dbReference type="GO" id="GO:0000150">
    <property type="term" value="F:DNA strand exchange activity"/>
    <property type="evidence" value="ECO:0007669"/>
    <property type="project" value="InterPro"/>
</dbReference>
<dbReference type="Proteomes" id="UP000886758">
    <property type="component" value="Unassembled WGS sequence"/>
</dbReference>
<evidence type="ECO:0000256" key="1">
    <source>
        <dbReference type="SAM" id="MobiDB-lite"/>
    </source>
</evidence>
<evidence type="ECO:0000259" key="2">
    <source>
        <dbReference type="SMART" id="SM00857"/>
    </source>
</evidence>
<comment type="caution">
    <text evidence="3">The sequence shown here is derived from an EMBL/GenBank/DDBJ whole genome shotgun (WGS) entry which is preliminary data.</text>
</comment>
<feature type="domain" description="Resolvase/invertase-type recombinase catalytic" evidence="2">
    <location>
        <begin position="11"/>
        <end position="138"/>
    </location>
</feature>
<reference evidence="3" key="2">
    <citation type="journal article" date="2021" name="PeerJ">
        <title>Extensive microbial diversity within the chicken gut microbiome revealed by metagenomics and culture.</title>
        <authorList>
            <person name="Gilroy R."/>
            <person name="Ravi A."/>
            <person name="Getino M."/>
            <person name="Pursley I."/>
            <person name="Horton D.L."/>
            <person name="Alikhan N.F."/>
            <person name="Baker D."/>
            <person name="Gharbi K."/>
            <person name="Hall N."/>
            <person name="Watson M."/>
            <person name="Adriaenssens E.M."/>
            <person name="Foster-Nyarko E."/>
            <person name="Jarju S."/>
            <person name="Secka A."/>
            <person name="Antonio M."/>
            <person name="Oren A."/>
            <person name="Chaudhuri R.R."/>
            <person name="La Ragione R."/>
            <person name="Hildebrand F."/>
            <person name="Pallen M.J."/>
        </authorList>
    </citation>
    <scope>NUCLEOTIDE SEQUENCE</scope>
    <source>
        <strain evidence="3">ChiW17-6978</strain>
    </source>
</reference>
<dbReference type="CDD" id="cd00338">
    <property type="entry name" value="Ser_Recombinase"/>
    <property type="match status" value="1"/>
</dbReference>
<accession>A0A9D1GQ82</accession>
<dbReference type="InterPro" id="IPR006119">
    <property type="entry name" value="Resolv_N"/>
</dbReference>
<dbReference type="SMART" id="SM00857">
    <property type="entry name" value="Resolvase"/>
    <property type="match status" value="1"/>
</dbReference>
<proteinExistence type="predicted"/>
<dbReference type="EMBL" id="DVLF01000085">
    <property type="protein sequence ID" value="HIT49917.1"/>
    <property type="molecule type" value="Genomic_DNA"/>
</dbReference>
<gene>
    <name evidence="3" type="ORF">IAD46_02715</name>
</gene>
<dbReference type="PANTHER" id="PTHR30461:SF23">
    <property type="entry name" value="DNA RECOMBINASE-RELATED"/>
    <property type="match status" value="1"/>
</dbReference>
<sequence>MKLSTYSRKNAVIYARYSSASQTEQSIEGQIRNISEYAVKENYSIIGTYIDRTMTETNDNRTDFQQMISDSHRREFDYGIVYKLNRFSRNRCDSAINKKILRNNGVKVILTTEMITDTPEEIIMESMLEGVDHQNGHNTKNQKRIKASEFNVK</sequence>
<organism evidence="3 4">
    <name type="scientific">Candidatus Pelethenecus faecipullorum</name>
    <dbReference type="NCBI Taxonomy" id="2840900"/>
    <lineage>
        <taxon>Bacteria</taxon>
        <taxon>Bacillati</taxon>
        <taxon>Mycoplasmatota</taxon>
        <taxon>Mollicutes</taxon>
        <taxon>Candidatus Pelethenecus</taxon>
    </lineage>
</organism>
<dbReference type="Pfam" id="PF00239">
    <property type="entry name" value="Resolvase"/>
    <property type="match status" value="1"/>
</dbReference>
<dbReference type="InterPro" id="IPR050639">
    <property type="entry name" value="SSR_resolvase"/>
</dbReference>
<dbReference type="InterPro" id="IPR036162">
    <property type="entry name" value="Resolvase-like_N_sf"/>
</dbReference>
<evidence type="ECO:0000313" key="4">
    <source>
        <dbReference type="Proteomes" id="UP000886758"/>
    </source>
</evidence>